<comment type="similarity">
    <text evidence="2">Belongs to the beta/gamma-crystallin family.</text>
</comment>
<comment type="caution">
    <text evidence="9">The sequence shown here is derived from an EMBL/GenBank/DDBJ whole genome shotgun (WGS) entry which is preliminary data.</text>
</comment>
<accession>A0A401RJU2</accession>
<dbReference type="Pfam" id="PF00030">
    <property type="entry name" value="Crystall"/>
    <property type="match status" value="1"/>
</dbReference>
<protein>
    <recommendedName>
        <fullName evidence="6">Beta-crystallin A2</fullName>
    </recommendedName>
    <alternativeName>
        <fullName evidence="7">Beta-A2 crystallin</fullName>
    </alternativeName>
</protein>
<evidence type="ECO:0000256" key="6">
    <source>
        <dbReference type="ARBA" id="ARBA00040560"/>
    </source>
</evidence>
<proteinExistence type="inferred from homology"/>
<dbReference type="PANTHER" id="PTHR11818:SF7">
    <property type="entry name" value="BETA-CRYSTALLIN A2"/>
    <property type="match status" value="1"/>
</dbReference>
<keyword evidence="4" id="KW-0677">Repeat</keyword>
<dbReference type="PROSITE" id="PS50915">
    <property type="entry name" value="CRYSTALLIN_BETA_GAMMA"/>
    <property type="match status" value="1"/>
</dbReference>
<dbReference type="InterPro" id="IPR011024">
    <property type="entry name" value="G_crystallin-like"/>
</dbReference>
<evidence type="ECO:0000256" key="3">
    <source>
        <dbReference type="ARBA" id="ARBA00022613"/>
    </source>
</evidence>
<evidence type="ECO:0000259" key="8">
    <source>
        <dbReference type="PROSITE" id="PS50915"/>
    </source>
</evidence>
<dbReference type="InterPro" id="IPR050252">
    <property type="entry name" value="Beta/Gamma-Crystallin"/>
</dbReference>
<organism evidence="9 10">
    <name type="scientific">Chiloscyllium punctatum</name>
    <name type="common">Brownbanded bambooshark</name>
    <name type="synonym">Hemiscyllium punctatum</name>
    <dbReference type="NCBI Taxonomy" id="137246"/>
    <lineage>
        <taxon>Eukaryota</taxon>
        <taxon>Metazoa</taxon>
        <taxon>Chordata</taxon>
        <taxon>Craniata</taxon>
        <taxon>Vertebrata</taxon>
        <taxon>Chondrichthyes</taxon>
        <taxon>Elasmobranchii</taxon>
        <taxon>Galeomorphii</taxon>
        <taxon>Galeoidea</taxon>
        <taxon>Orectolobiformes</taxon>
        <taxon>Hemiscylliidae</taxon>
        <taxon>Chiloscyllium</taxon>
    </lineage>
</organism>
<name>A0A401RJU2_CHIPU</name>
<dbReference type="AlphaFoldDB" id="A0A401RJU2"/>
<dbReference type="InterPro" id="IPR001064">
    <property type="entry name" value="Beta/gamma_crystallin"/>
</dbReference>
<gene>
    <name evidence="9" type="ORF">chiPu_0017932</name>
</gene>
<dbReference type="FunFam" id="2.60.20.10:FF:000002">
    <property type="entry name" value="Crystallin, beta B2"/>
    <property type="match status" value="1"/>
</dbReference>
<keyword evidence="10" id="KW-1185">Reference proteome</keyword>
<dbReference type="PRINTS" id="PR01367">
    <property type="entry name" value="BGCRYSTALLIN"/>
</dbReference>
<dbReference type="Proteomes" id="UP000287033">
    <property type="component" value="Unassembled WGS sequence"/>
</dbReference>
<evidence type="ECO:0000313" key="10">
    <source>
        <dbReference type="Proteomes" id="UP000287033"/>
    </source>
</evidence>
<evidence type="ECO:0000256" key="1">
    <source>
        <dbReference type="ARBA" id="ARBA00003689"/>
    </source>
</evidence>
<evidence type="ECO:0000256" key="7">
    <source>
        <dbReference type="ARBA" id="ARBA00042193"/>
    </source>
</evidence>
<evidence type="ECO:0000256" key="2">
    <source>
        <dbReference type="ARBA" id="ARBA00009646"/>
    </source>
</evidence>
<feature type="domain" description="Beta/gamma crystallin 'Greek key'" evidence="8">
    <location>
        <begin position="135"/>
        <end position="181"/>
    </location>
</feature>
<dbReference type="Gene3D" id="2.60.20.10">
    <property type="entry name" value="Crystallins"/>
    <property type="match status" value="1"/>
</dbReference>
<keyword evidence="3" id="KW-0273">Eye lens protein</keyword>
<evidence type="ECO:0000256" key="5">
    <source>
        <dbReference type="ARBA" id="ARBA00025922"/>
    </source>
</evidence>
<dbReference type="PANTHER" id="PTHR11818">
    <property type="entry name" value="BETA/GAMMA CRYSTALLIN"/>
    <property type="match status" value="1"/>
</dbReference>
<dbReference type="GO" id="GO:0005212">
    <property type="term" value="F:structural constituent of eye lens"/>
    <property type="evidence" value="ECO:0007669"/>
    <property type="project" value="UniProtKB-KW"/>
</dbReference>
<dbReference type="EMBL" id="BEZZ01001416">
    <property type="protein sequence ID" value="GCC18422.1"/>
    <property type="molecule type" value="Genomic_DNA"/>
</dbReference>
<dbReference type="SUPFAM" id="SSF49695">
    <property type="entry name" value="gamma-Crystallin-like"/>
    <property type="match status" value="1"/>
</dbReference>
<comment type="function">
    <text evidence="1">Crystallins are the dominant structural components of the vertebrate eye lens.</text>
</comment>
<dbReference type="GO" id="GO:0002088">
    <property type="term" value="P:lens development in camera-type eye"/>
    <property type="evidence" value="ECO:0007669"/>
    <property type="project" value="TreeGrafter"/>
</dbReference>
<comment type="subunit">
    <text evidence="5">Homo/heterodimer, or complexes of higher-order. The structure of beta-crystallin oligomers seems to be stabilized through interactions between the N-terminal arms.</text>
</comment>
<sequence>MRMGMGMCGRRLGIEGQIGGNAVGWRDSAHSAPKLAKRQQYKSGAASLTRTTAASLFDLPTANTSKCSAHPSLATQGTGRYFKMTTQPMDIMGQWKITVWEEQNFQGKHCEFMLECPNIMERGFNKIRSIKVECGPWVGYEYPEFQGQQFILEKGDYPHWDAWSGNSGYRTEHMLSFRPIKCAVSPS</sequence>
<dbReference type="STRING" id="137246.A0A401RJU2"/>
<dbReference type="GO" id="GO:0007601">
    <property type="term" value="P:visual perception"/>
    <property type="evidence" value="ECO:0007669"/>
    <property type="project" value="TreeGrafter"/>
</dbReference>
<evidence type="ECO:0000256" key="4">
    <source>
        <dbReference type="ARBA" id="ARBA00022737"/>
    </source>
</evidence>
<reference evidence="9 10" key="1">
    <citation type="journal article" date="2018" name="Nat. Ecol. Evol.">
        <title>Shark genomes provide insights into elasmobranch evolution and the origin of vertebrates.</title>
        <authorList>
            <person name="Hara Y"/>
            <person name="Yamaguchi K"/>
            <person name="Onimaru K"/>
            <person name="Kadota M"/>
            <person name="Koyanagi M"/>
            <person name="Keeley SD"/>
            <person name="Tatsumi K"/>
            <person name="Tanaka K"/>
            <person name="Motone F"/>
            <person name="Kageyama Y"/>
            <person name="Nozu R"/>
            <person name="Adachi N"/>
            <person name="Nishimura O"/>
            <person name="Nakagawa R"/>
            <person name="Tanegashima C"/>
            <person name="Kiyatake I"/>
            <person name="Matsumoto R"/>
            <person name="Murakumo K"/>
            <person name="Nishida K"/>
            <person name="Terakita A"/>
            <person name="Kuratani S"/>
            <person name="Sato K"/>
            <person name="Hyodo S Kuraku.S."/>
        </authorList>
    </citation>
    <scope>NUCLEOTIDE SEQUENCE [LARGE SCALE GENOMIC DNA]</scope>
</reference>
<dbReference type="SMART" id="SM00247">
    <property type="entry name" value="XTALbg"/>
    <property type="match status" value="1"/>
</dbReference>
<evidence type="ECO:0000313" key="9">
    <source>
        <dbReference type="EMBL" id="GCC18422.1"/>
    </source>
</evidence>
<dbReference type="OrthoDB" id="8688215at2759"/>